<proteinExistence type="predicted"/>
<accession>A0ABQ5V610</accession>
<feature type="region of interest" description="Disordered" evidence="1">
    <location>
        <begin position="1"/>
        <end position="59"/>
    </location>
</feature>
<protein>
    <submittedName>
        <fullName evidence="2">Uncharacterized protein</fullName>
    </submittedName>
</protein>
<sequence>MMTEQSAKADARRSAQTAPQPDPEAAQRALHDAAAHPRRMPAQRVSQTQTSEIAGRNVHRAIDQVISEFDDPDAHKVE</sequence>
<gene>
    <name evidence="2" type="ORF">GCM10007854_29660</name>
</gene>
<evidence type="ECO:0000256" key="1">
    <source>
        <dbReference type="SAM" id="MobiDB-lite"/>
    </source>
</evidence>
<name>A0ABQ5V610_9PROT</name>
<organism evidence="2 3">
    <name type="scientific">Algimonas porphyrae</name>
    <dbReference type="NCBI Taxonomy" id="1128113"/>
    <lineage>
        <taxon>Bacteria</taxon>
        <taxon>Pseudomonadati</taxon>
        <taxon>Pseudomonadota</taxon>
        <taxon>Alphaproteobacteria</taxon>
        <taxon>Maricaulales</taxon>
        <taxon>Robiginitomaculaceae</taxon>
        <taxon>Algimonas</taxon>
    </lineage>
</organism>
<dbReference type="EMBL" id="BSNJ01000008">
    <property type="protein sequence ID" value="GLQ22011.1"/>
    <property type="molecule type" value="Genomic_DNA"/>
</dbReference>
<dbReference type="RefSeq" id="WP_284374157.1">
    <property type="nucleotide sequence ID" value="NZ_BSNJ01000008.1"/>
</dbReference>
<evidence type="ECO:0000313" key="2">
    <source>
        <dbReference type="EMBL" id="GLQ22011.1"/>
    </source>
</evidence>
<evidence type="ECO:0000313" key="3">
    <source>
        <dbReference type="Proteomes" id="UP001161390"/>
    </source>
</evidence>
<dbReference type="Proteomes" id="UP001161390">
    <property type="component" value="Unassembled WGS sequence"/>
</dbReference>
<reference evidence="2" key="1">
    <citation type="journal article" date="2014" name="Int. J. Syst. Evol. Microbiol.">
        <title>Complete genome of a new Firmicutes species belonging to the dominant human colonic microbiota ('Ruminococcus bicirculans') reveals two chromosomes and a selective capacity to utilize plant glucans.</title>
        <authorList>
            <consortium name="NISC Comparative Sequencing Program"/>
            <person name="Wegmann U."/>
            <person name="Louis P."/>
            <person name="Goesmann A."/>
            <person name="Henrissat B."/>
            <person name="Duncan S.H."/>
            <person name="Flint H.J."/>
        </authorList>
    </citation>
    <scope>NUCLEOTIDE SEQUENCE</scope>
    <source>
        <strain evidence="2">NBRC 108216</strain>
    </source>
</reference>
<reference evidence="2" key="2">
    <citation type="submission" date="2023-01" db="EMBL/GenBank/DDBJ databases">
        <title>Draft genome sequence of Algimonas porphyrae strain NBRC 108216.</title>
        <authorList>
            <person name="Sun Q."/>
            <person name="Mori K."/>
        </authorList>
    </citation>
    <scope>NUCLEOTIDE SEQUENCE</scope>
    <source>
        <strain evidence="2">NBRC 108216</strain>
    </source>
</reference>
<comment type="caution">
    <text evidence="2">The sequence shown here is derived from an EMBL/GenBank/DDBJ whole genome shotgun (WGS) entry which is preliminary data.</text>
</comment>
<keyword evidence="3" id="KW-1185">Reference proteome</keyword>